<keyword evidence="5 6" id="KW-0408">Iron</keyword>
<evidence type="ECO:0000256" key="1">
    <source>
        <dbReference type="ARBA" id="ARBA00022448"/>
    </source>
</evidence>
<name>F3KR12_9BURK</name>
<proteinExistence type="predicted"/>
<evidence type="ECO:0000256" key="4">
    <source>
        <dbReference type="ARBA" id="ARBA00022982"/>
    </source>
</evidence>
<dbReference type="GO" id="GO:0009055">
    <property type="term" value="F:electron transfer activity"/>
    <property type="evidence" value="ECO:0007669"/>
    <property type="project" value="InterPro"/>
</dbReference>
<dbReference type="GO" id="GO:0046872">
    <property type="term" value="F:metal ion binding"/>
    <property type="evidence" value="ECO:0007669"/>
    <property type="project" value="UniProtKB-KW"/>
</dbReference>
<dbReference type="GO" id="GO:0020037">
    <property type="term" value="F:heme binding"/>
    <property type="evidence" value="ECO:0007669"/>
    <property type="project" value="InterPro"/>
</dbReference>
<feature type="chain" id="PRO_5003301990" evidence="7">
    <location>
        <begin position="25"/>
        <end position="107"/>
    </location>
</feature>
<evidence type="ECO:0000256" key="5">
    <source>
        <dbReference type="ARBA" id="ARBA00023004"/>
    </source>
</evidence>
<evidence type="ECO:0000256" key="2">
    <source>
        <dbReference type="ARBA" id="ARBA00022617"/>
    </source>
</evidence>
<keyword evidence="3 6" id="KW-0479">Metal-binding</keyword>
<dbReference type="InterPro" id="IPR050597">
    <property type="entry name" value="Cytochrome_c_Oxidase_Subunit"/>
</dbReference>
<dbReference type="SUPFAM" id="SSF46626">
    <property type="entry name" value="Cytochrome c"/>
    <property type="match status" value="1"/>
</dbReference>
<dbReference type="Proteomes" id="UP000016368">
    <property type="component" value="Unassembled WGS sequence"/>
</dbReference>
<dbReference type="PANTHER" id="PTHR33751:SF9">
    <property type="entry name" value="CYTOCHROME C4"/>
    <property type="match status" value="1"/>
</dbReference>
<evidence type="ECO:0000313" key="9">
    <source>
        <dbReference type="EMBL" id="EGI77713.1"/>
    </source>
</evidence>
<dbReference type="eggNOG" id="COG2863">
    <property type="taxonomic scope" value="Bacteria"/>
</dbReference>
<keyword evidence="10" id="KW-1185">Reference proteome</keyword>
<dbReference type="Gene3D" id="1.10.760.10">
    <property type="entry name" value="Cytochrome c-like domain"/>
    <property type="match status" value="1"/>
</dbReference>
<keyword evidence="1" id="KW-0813">Transport</keyword>
<keyword evidence="4" id="KW-0249">Electron transport</keyword>
<evidence type="ECO:0000256" key="6">
    <source>
        <dbReference type="PROSITE-ProRule" id="PRU00433"/>
    </source>
</evidence>
<dbReference type="AlphaFoldDB" id="F3KR12"/>
<gene>
    <name evidence="9" type="ORF">HGR_04438</name>
</gene>
<evidence type="ECO:0000256" key="3">
    <source>
        <dbReference type="ARBA" id="ARBA00022723"/>
    </source>
</evidence>
<keyword evidence="2 6" id="KW-0349">Heme</keyword>
<dbReference type="EMBL" id="AEGR01000042">
    <property type="protein sequence ID" value="EGI77713.1"/>
    <property type="molecule type" value="Genomic_DNA"/>
</dbReference>
<accession>F3KR12</accession>
<dbReference type="PROSITE" id="PS51007">
    <property type="entry name" value="CYTC"/>
    <property type="match status" value="1"/>
</dbReference>
<feature type="signal peptide" evidence="7">
    <location>
        <begin position="1"/>
        <end position="24"/>
    </location>
</feature>
<protein>
    <submittedName>
        <fullName evidence="9">Cytochrome c, class I</fullName>
    </submittedName>
</protein>
<dbReference type="STRING" id="887062.HGR_04438"/>
<reference evidence="9 10" key="1">
    <citation type="journal article" date="2011" name="EMBO J.">
        <title>Structural diversity of bacterial flagellar motors.</title>
        <authorList>
            <person name="Chen S."/>
            <person name="Beeby M."/>
            <person name="Murphy G.E."/>
            <person name="Leadbetter J.R."/>
            <person name="Hendrixson D.R."/>
            <person name="Briegel A."/>
            <person name="Li Z."/>
            <person name="Shi J."/>
            <person name="Tocheva E.I."/>
            <person name="Muller A."/>
            <person name="Dobro M.J."/>
            <person name="Jensen G.J."/>
        </authorList>
    </citation>
    <scope>NUCLEOTIDE SEQUENCE [LARGE SCALE GENOMIC DNA]</scope>
    <source>
        <strain evidence="9 10">ATCC 19624</strain>
    </source>
</reference>
<organism evidence="9 10">
    <name type="scientific">Hylemonella gracilis ATCC 19624</name>
    <dbReference type="NCBI Taxonomy" id="887062"/>
    <lineage>
        <taxon>Bacteria</taxon>
        <taxon>Pseudomonadati</taxon>
        <taxon>Pseudomonadota</taxon>
        <taxon>Betaproteobacteria</taxon>
        <taxon>Burkholderiales</taxon>
        <taxon>Comamonadaceae</taxon>
        <taxon>Hylemonella</taxon>
    </lineage>
</organism>
<evidence type="ECO:0000313" key="10">
    <source>
        <dbReference type="Proteomes" id="UP000016368"/>
    </source>
</evidence>
<comment type="caution">
    <text evidence="9">The sequence shown here is derived from an EMBL/GenBank/DDBJ whole genome shotgun (WGS) entry which is preliminary data.</text>
</comment>
<dbReference type="InterPro" id="IPR009056">
    <property type="entry name" value="Cyt_c-like_dom"/>
</dbReference>
<sequence>MKKTFIAPGLALMLAVGLYTQAAAQGVDTQARVWAASCAACHGTNGAGGPARGAIPVIAGQDQAVLLQKLLAYKKGELQATVMHQHAKGYSDAELERLAAYFAAQKP</sequence>
<dbReference type="Pfam" id="PF13442">
    <property type="entry name" value="Cytochrome_CBB3"/>
    <property type="match status" value="1"/>
</dbReference>
<evidence type="ECO:0000259" key="8">
    <source>
        <dbReference type="PROSITE" id="PS51007"/>
    </source>
</evidence>
<dbReference type="PANTHER" id="PTHR33751">
    <property type="entry name" value="CBB3-TYPE CYTOCHROME C OXIDASE SUBUNIT FIXP"/>
    <property type="match status" value="1"/>
</dbReference>
<evidence type="ECO:0000256" key="7">
    <source>
        <dbReference type="SAM" id="SignalP"/>
    </source>
</evidence>
<dbReference type="InterPro" id="IPR036909">
    <property type="entry name" value="Cyt_c-like_dom_sf"/>
</dbReference>
<keyword evidence="7" id="KW-0732">Signal</keyword>
<dbReference type="RefSeq" id="WP_006296870.1">
    <property type="nucleotide sequence ID" value="NZ_AEGR01000042.1"/>
</dbReference>
<feature type="domain" description="Cytochrome c" evidence="8">
    <location>
        <begin position="21"/>
        <end position="106"/>
    </location>
</feature>